<gene>
    <name evidence="2" type="ORF">CLV90_2712</name>
</gene>
<comment type="caution">
    <text evidence="2">The sequence shown here is derived from an EMBL/GenBank/DDBJ whole genome shotgun (WGS) entry which is preliminary data.</text>
</comment>
<keyword evidence="3" id="KW-1185">Reference proteome</keyword>
<evidence type="ECO:0000313" key="2">
    <source>
        <dbReference type="EMBL" id="TDT45622.1"/>
    </source>
</evidence>
<keyword evidence="1" id="KW-1133">Transmembrane helix</keyword>
<reference evidence="2 3" key="1">
    <citation type="submission" date="2019-03" db="EMBL/GenBank/DDBJ databases">
        <title>Genomic Encyclopedia of Archaeal and Bacterial Type Strains, Phase II (KMG-II): from individual species to whole genera.</title>
        <authorList>
            <person name="Goeker M."/>
        </authorList>
    </citation>
    <scope>NUCLEOTIDE SEQUENCE [LARGE SCALE GENOMIC DNA]</scope>
    <source>
        <strain evidence="2 3">DSM 25233</strain>
    </source>
</reference>
<organism evidence="2 3">
    <name type="scientific">Maribacter spongiicola</name>
    <dbReference type="NCBI Taxonomy" id="1206753"/>
    <lineage>
        <taxon>Bacteria</taxon>
        <taxon>Pseudomonadati</taxon>
        <taxon>Bacteroidota</taxon>
        <taxon>Flavobacteriia</taxon>
        <taxon>Flavobacteriales</taxon>
        <taxon>Flavobacteriaceae</taxon>
        <taxon>Maribacter</taxon>
    </lineage>
</organism>
<keyword evidence="1" id="KW-0472">Membrane</keyword>
<sequence>MNKKILFLISGILTGIGFLYYIIAYLIDSSYDIDWIMTLVFMFFSISAFSAYFKLKKSES</sequence>
<dbReference type="OrthoDB" id="1449985at2"/>
<keyword evidence="1" id="KW-0812">Transmembrane</keyword>
<evidence type="ECO:0000256" key="1">
    <source>
        <dbReference type="SAM" id="Phobius"/>
    </source>
</evidence>
<feature type="transmembrane region" description="Helical" evidence="1">
    <location>
        <begin position="5"/>
        <end position="27"/>
    </location>
</feature>
<dbReference type="RefSeq" id="WP_133687941.1">
    <property type="nucleotide sequence ID" value="NZ_SOAY01000011.1"/>
</dbReference>
<feature type="transmembrane region" description="Helical" evidence="1">
    <location>
        <begin position="33"/>
        <end position="53"/>
    </location>
</feature>
<name>A0A4R7K3W2_9FLAO</name>
<dbReference type="EMBL" id="SOAY01000011">
    <property type="protein sequence ID" value="TDT45622.1"/>
    <property type="molecule type" value="Genomic_DNA"/>
</dbReference>
<evidence type="ECO:0000313" key="3">
    <source>
        <dbReference type="Proteomes" id="UP000294749"/>
    </source>
</evidence>
<protein>
    <submittedName>
        <fullName evidence="2">Uncharacterized protein</fullName>
    </submittedName>
</protein>
<dbReference type="AlphaFoldDB" id="A0A4R7K3W2"/>
<proteinExistence type="predicted"/>
<accession>A0A4R7K3W2</accession>
<dbReference type="Proteomes" id="UP000294749">
    <property type="component" value="Unassembled WGS sequence"/>
</dbReference>